<dbReference type="Pfam" id="PF00160">
    <property type="entry name" value="Pro_isomerase"/>
    <property type="match status" value="1"/>
</dbReference>
<keyword evidence="2" id="KW-0697">Rotamase</keyword>
<dbReference type="EC" id="5.2.1.8" evidence="1"/>
<accession>A0A0F9WE15</accession>
<protein>
    <recommendedName>
        <fullName evidence="1">peptidylprolyl isomerase</fullName>
        <ecNumber evidence="1">5.2.1.8</ecNumber>
    </recommendedName>
</protein>
<dbReference type="InterPro" id="IPR029000">
    <property type="entry name" value="Cyclophilin-like_dom_sf"/>
</dbReference>
<dbReference type="InterPro" id="IPR044666">
    <property type="entry name" value="Cyclophilin_A-like"/>
</dbReference>
<evidence type="ECO:0000256" key="2">
    <source>
        <dbReference type="ARBA" id="ARBA00023110"/>
    </source>
</evidence>
<evidence type="ECO:0000259" key="4">
    <source>
        <dbReference type="PROSITE" id="PS50072"/>
    </source>
</evidence>
<dbReference type="AlphaFoldDB" id="A0A0F9WE15"/>
<sequence>MRLNNCVAFILTIVVLMVPVGSVYAQAISAVISTSKGDIMLELNQRAAPTTVANFVNLAKRGFYDGLTFHRVEPRFMIQGGDPLGTGTGNPGYRFSGETHLRHNRPGVISMANSGPGTEGSQFFITHVRAPHLDGLHSVFGGVTQGMEVVNSIRPGDVIEQITITGDISSLWTQKSAVLESWNATLDENYPDLRPAPTP</sequence>
<dbReference type="PANTHER" id="PTHR45625:SF4">
    <property type="entry name" value="PEPTIDYLPROLYL ISOMERASE DOMAIN AND WD REPEAT-CONTAINING PROTEIN 1"/>
    <property type="match status" value="1"/>
</dbReference>
<dbReference type="Gene3D" id="2.40.100.10">
    <property type="entry name" value="Cyclophilin-like"/>
    <property type="match status" value="1"/>
</dbReference>
<dbReference type="PANTHER" id="PTHR45625">
    <property type="entry name" value="PEPTIDYL-PROLYL CIS-TRANS ISOMERASE-RELATED"/>
    <property type="match status" value="1"/>
</dbReference>
<dbReference type="InterPro" id="IPR002130">
    <property type="entry name" value="Cyclophilin-type_PPIase_dom"/>
</dbReference>
<dbReference type="EMBL" id="LAZR01000004">
    <property type="protein sequence ID" value="KKO10678.1"/>
    <property type="molecule type" value="Genomic_DNA"/>
</dbReference>
<keyword evidence="3" id="KW-0413">Isomerase</keyword>
<name>A0A0F9WE15_9ZZZZ</name>
<evidence type="ECO:0000256" key="1">
    <source>
        <dbReference type="ARBA" id="ARBA00013194"/>
    </source>
</evidence>
<dbReference type="GO" id="GO:0003755">
    <property type="term" value="F:peptidyl-prolyl cis-trans isomerase activity"/>
    <property type="evidence" value="ECO:0007669"/>
    <property type="project" value="UniProtKB-KW"/>
</dbReference>
<dbReference type="SUPFAM" id="SSF50891">
    <property type="entry name" value="Cyclophilin-like"/>
    <property type="match status" value="1"/>
</dbReference>
<organism evidence="5">
    <name type="scientific">marine sediment metagenome</name>
    <dbReference type="NCBI Taxonomy" id="412755"/>
    <lineage>
        <taxon>unclassified sequences</taxon>
        <taxon>metagenomes</taxon>
        <taxon>ecological metagenomes</taxon>
    </lineage>
</organism>
<proteinExistence type="predicted"/>
<evidence type="ECO:0000313" key="5">
    <source>
        <dbReference type="EMBL" id="KKO10678.1"/>
    </source>
</evidence>
<feature type="domain" description="PPIase cyclophilin-type" evidence="4">
    <location>
        <begin position="37"/>
        <end position="154"/>
    </location>
</feature>
<evidence type="ECO:0000256" key="3">
    <source>
        <dbReference type="ARBA" id="ARBA00023235"/>
    </source>
</evidence>
<comment type="caution">
    <text evidence="5">The sequence shown here is derived from an EMBL/GenBank/DDBJ whole genome shotgun (WGS) entry which is preliminary data.</text>
</comment>
<dbReference type="PRINTS" id="PR00153">
    <property type="entry name" value="CSAPPISMRASE"/>
</dbReference>
<dbReference type="CDD" id="cd00317">
    <property type="entry name" value="cyclophilin"/>
    <property type="match status" value="1"/>
</dbReference>
<dbReference type="PROSITE" id="PS50072">
    <property type="entry name" value="CSA_PPIASE_2"/>
    <property type="match status" value="1"/>
</dbReference>
<reference evidence="5" key="1">
    <citation type="journal article" date="2015" name="Nature">
        <title>Complex archaea that bridge the gap between prokaryotes and eukaryotes.</title>
        <authorList>
            <person name="Spang A."/>
            <person name="Saw J.H."/>
            <person name="Jorgensen S.L."/>
            <person name="Zaremba-Niedzwiedzka K."/>
            <person name="Martijn J."/>
            <person name="Lind A.E."/>
            <person name="van Eijk R."/>
            <person name="Schleper C."/>
            <person name="Guy L."/>
            <person name="Ettema T.J."/>
        </authorList>
    </citation>
    <scope>NUCLEOTIDE SEQUENCE</scope>
</reference>
<gene>
    <name evidence="5" type="ORF">LCGC14_0021610</name>
</gene>